<feature type="compositionally biased region" description="Acidic residues" evidence="1">
    <location>
        <begin position="168"/>
        <end position="177"/>
    </location>
</feature>
<accession>A0A1X0NIA4</accession>
<dbReference type="Proteomes" id="UP000192257">
    <property type="component" value="Unassembled WGS sequence"/>
</dbReference>
<sequence length="388" mass="39615">GYTMTAAAAVDDDSPSGRGVSRGAVEVSCGAGGALRVRPAAESEWLTCGAGSRVSACGKYADLCRQRTARTARTTTIATTTTAIAGQPKAVMATHVGVGNWDDFLAIGSCDSGNGDHNGNKKTLNGVDCGKWKEDGSLDKVNHNISNSSKAKDAENVVSLPPKPSVEVSEEQEAPSAEEDRLRTNTLHPTSTGTGSGRQATESGPVVTHPSESASDKAQPGRNAERAPEASSTSSEPPSSLRAPEDSSTTSAASTNESTGNSLPGDNNTTQQPSYEGTTAPNSISGADSQQTTTNYVSTGDSASGADTGVSGKTEIEETTSTTPPSIENTVSESPSPSPVTVSNTVISTIASTVQNKGNVDSSSVSPVWMRTAAPLLIVAVLFSVTLY</sequence>
<reference evidence="2 3" key="1">
    <citation type="submission" date="2017-03" db="EMBL/GenBank/DDBJ databases">
        <title>An alternative strategy for trypanosome survival in the mammalian bloodstream revealed through genome and transcriptome analysis of the ubiquitous bovine parasite Trypanosoma (Megatrypanum) theileri.</title>
        <authorList>
            <person name="Kelly S."/>
            <person name="Ivens A."/>
            <person name="Mott A."/>
            <person name="O'Neill E."/>
            <person name="Emms D."/>
            <person name="Macleod O."/>
            <person name="Voorheis P."/>
            <person name="Matthews J."/>
            <person name="Matthews K."/>
            <person name="Carrington M."/>
        </authorList>
    </citation>
    <scope>NUCLEOTIDE SEQUENCE [LARGE SCALE GENOMIC DNA]</scope>
    <source>
        <strain evidence="2">Edinburgh</strain>
    </source>
</reference>
<organism evidence="2 3">
    <name type="scientific">Trypanosoma theileri</name>
    <dbReference type="NCBI Taxonomy" id="67003"/>
    <lineage>
        <taxon>Eukaryota</taxon>
        <taxon>Discoba</taxon>
        <taxon>Euglenozoa</taxon>
        <taxon>Kinetoplastea</taxon>
        <taxon>Metakinetoplastina</taxon>
        <taxon>Trypanosomatida</taxon>
        <taxon>Trypanosomatidae</taxon>
        <taxon>Trypanosoma</taxon>
    </lineage>
</organism>
<evidence type="ECO:0000256" key="1">
    <source>
        <dbReference type="SAM" id="MobiDB-lite"/>
    </source>
</evidence>
<feature type="non-terminal residue" evidence="2">
    <location>
        <position position="1"/>
    </location>
</feature>
<feature type="region of interest" description="Disordered" evidence="1">
    <location>
        <begin position="1"/>
        <end position="21"/>
    </location>
</feature>
<gene>
    <name evidence="2" type="ORF">TM35_000531030</name>
</gene>
<feature type="compositionally biased region" description="Polar residues" evidence="1">
    <location>
        <begin position="184"/>
        <end position="202"/>
    </location>
</feature>
<dbReference type="VEuPathDB" id="TriTrypDB:TM35_000531030"/>
<name>A0A1X0NIA4_9TRYP</name>
<feature type="compositionally biased region" description="Polar residues" evidence="1">
    <location>
        <begin position="264"/>
        <end position="302"/>
    </location>
</feature>
<proteinExistence type="predicted"/>
<dbReference type="GeneID" id="39990468"/>
<feature type="region of interest" description="Disordered" evidence="1">
    <location>
        <begin position="137"/>
        <end position="342"/>
    </location>
</feature>
<dbReference type="EMBL" id="NBCO01000053">
    <property type="protein sequence ID" value="ORC83919.1"/>
    <property type="molecule type" value="Genomic_DNA"/>
</dbReference>
<evidence type="ECO:0000313" key="2">
    <source>
        <dbReference type="EMBL" id="ORC83919.1"/>
    </source>
</evidence>
<dbReference type="AlphaFoldDB" id="A0A1X0NIA4"/>
<feature type="compositionally biased region" description="Low complexity" evidence="1">
    <location>
        <begin position="319"/>
        <end position="342"/>
    </location>
</feature>
<protein>
    <submittedName>
        <fullName evidence="2">Uncharacterized protein</fullName>
    </submittedName>
</protein>
<feature type="compositionally biased region" description="Low complexity" evidence="1">
    <location>
        <begin position="247"/>
        <end position="262"/>
    </location>
</feature>
<dbReference type="RefSeq" id="XP_028877985.1">
    <property type="nucleotide sequence ID" value="XM_029030688.1"/>
</dbReference>
<comment type="caution">
    <text evidence="2">The sequence shown here is derived from an EMBL/GenBank/DDBJ whole genome shotgun (WGS) entry which is preliminary data.</text>
</comment>
<keyword evidence="3" id="KW-1185">Reference proteome</keyword>
<feature type="compositionally biased region" description="Low complexity" evidence="1">
    <location>
        <begin position="229"/>
        <end position="240"/>
    </location>
</feature>
<evidence type="ECO:0000313" key="3">
    <source>
        <dbReference type="Proteomes" id="UP000192257"/>
    </source>
</evidence>